<dbReference type="Gene3D" id="1.10.1270.10">
    <property type="entry name" value="TrpR-like"/>
    <property type="match status" value="1"/>
</dbReference>
<dbReference type="InterPro" id="IPR000831">
    <property type="entry name" value="Trp_repress"/>
</dbReference>
<dbReference type="Proteomes" id="UP000229794">
    <property type="component" value="Unassembled WGS sequence"/>
</dbReference>
<organism evidence="1 2">
    <name type="scientific">Candidatus Zambryskibacteria bacterium CG22_combo_CG10-13_8_21_14_all_42_17</name>
    <dbReference type="NCBI Taxonomy" id="1975118"/>
    <lineage>
        <taxon>Bacteria</taxon>
        <taxon>Candidatus Zambryskiibacteriota</taxon>
    </lineage>
</organism>
<dbReference type="AlphaFoldDB" id="A0A2H0BE56"/>
<evidence type="ECO:0000313" key="2">
    <source>
        <dbReference type="Proteomes" id="UP000229794"/>
    </source>
</evidence>
<dbReference type="EMBL" id="PCST01000007">
    <property type="protein sequence ID" value="PIP55945.1"/>
    <property type="molecule type" value="Genomic_DNA"/>
</dbReference>
<sequence length="140" mass="15975">MSHVSKRKLDQETFDKIFRKLVLVLEHAQNKKKFVSVLEEILTETEKVMLAKRVAIVLLLLGDIPQHRISEALIVSPTTVSKMSLQVEIGKYASIKNISIKEKIDLEKVVWLLLTAGGILPPRVGGRYWRKKGLKTFLEK</sequence>
<gene>
    <name evidence="1" type="ORF">COX06_00555</name>
</gene>
<dbReference type="InterPro" id="IPR010921">
    <property type="entry name" value="Trp_repressor/repl_initiator"/>
</dbReference>
<dbReference type="GO" id="GO:0003700">
    <property type="term" value="F:DNA-binding transcription factor activity"/>
    <property type="evidence" value="ECO:0007669"/>
    <property type="project" value="InterPro"/>
</dbReference>
<accession>A0A2H0BE56</accession>
<dbReference type="InterPro" id="IPR038116">
    <property type="entry name" value="TrpR-like_sf"/>
</dbReference>
<name>A0A2H0BE56_9BACT</name>
<protein>
    <submittedName>
        <fullName evidence="1">Uncharacterized protein</fullName>
    </submittedName>
</protein>
<dbReference type="GO" id="GO:0043565">
    <property type="term" value="F:sequence-specific DNA binding"/>
    <property type="evidence" value="ECO:0007669"/>
    <property type="project" value="InterPro"/>
</dbReference>
<dbReference type="Pfam" id="PF01371">
    <property type="entry name" value="Trp_repressor"/>
    <property type="match status" value="1"/>
</dbReference>
<proteinExistence type="predicted"/>
<reference evidence="1 2" key="1">
    <citation type="submission" date="2017-09" db="EMBL/GenBank/DDBJ databases">
        <title>Depth-based differentiation of microbial function through sediment-hosted aquifers and enrichment of novel symbionts in the deep terrestrial subsurface.</title>
        <authorList>
            <person name="Probst A.J."/>
            <person name="Ladd B."/>
            <person name="Jarett J.K."/>
            <person name="Geller-Mcgrath D.E."/>
            <person name="Sieber C.M."/>
            <person name="Emerson J.B."/>
            <person name="Anantharaman K."/>
            <person name="Thomas B.C."/>
            <person name="Malmstrom R."/>
            <person name="Stieglmeier M."/>
            <person name="Klingl A."/>
            <person name="Woyke T."/>
            <person name="Ryan C.M."/>
            <person name="Banfield J.F."/>
        </authorList>
    </citation>
    <scope>NUCLEOTIDE SEQUENCE [LARGE SCALE GENOMIC DNA]</scope>
    <source>
        <strain evidence="1">CG22_combo_CG10-13_8_21_14_all_42_17</strain>
    </source>
</reference>
<comment type="caution">
    <text evidence="1">The sequence shown here is derived from an EMBL/GenBank/DDBJ whole genome shotgun (WGS) entry which is preliminary data.</text>
</comment>
<evidence type="ECO:0000313" key="1">
    <source>
        <dbReference type="EMBL" id="PIP55945.1"/>
    </source>
</evidence>
<dbReference type="SUPFAM" id="SSF48295">
    <property type="entry name" value="TrpR-like"/>
    <property type="match status" value="1"/>
</dbReference>